<evidence type="ECO:0000256" key="2">
    <source>
        <dbReference type="ARBA" id="ARBA00006344"/>
    </source>
</evidence>
<reference evidence="15 16" key="1">
    <citation type="submission" date="2015-06" db="EMBL/GenBank/DDBJ databases">
        <title>Expansion of signal transduction pathways in fungi by whole-genome duplication.</title>
        <authorList>
            <consortium name="DOE Joint Genome Institute"/>
            <person name="Corrochano L.M."/>
            <person name="Kuo A."/>
            <person name="Marcet-Houben M."/>
            <person name="Polaino S."/>
            <person name="Salamov A."/>
            <person name="Villalobos J.M."/>
            <person name="Alvarez M.I."/>
            <person name="Avalos J."/>
            <person name="Benito E.P."/>
            <person name="Benoit I."/>
            <person name="Burger G."/>
            <person name="Camino L.P."/>
            <person name="Canovas D."/>
            <person name="Cerda-Olmedo E."/>
            <person name="Cheng J.-F."/>
            <person name="Dominguez A."/>
            <person name="Elias M."/>
            <person name="Eslava A.P."/>
            <person name="Glaser F."/>
            <person name="Grimwood J."/>
            <person name="Gutierrez G."/>
            <person name="Heitman J."/>
            <person name="Henrissat B."/>
            <person name="Iturriaga E.A."/>
            <person name="Lang B.F."/>
            <person name="Lavin J.L."/>
            <person name="Lee S."/>
            <person name="Li W."/>
            <person name="Lindquist E."/>
            <person name="Lopez-Garcia S."/>
            <person name="Luque E.M."/>
            <person name="Marcos A.T."/>
            <person name="Martin J."/>
            <person name="Mccluskey K."/>
            <person name="Medina H.R."/>
            <person name="Miralles-Duran A."/>
            <person name="Miyazaki A."/>
            <person name="Munoz-Torres E."/>
            <person name="Oguiza J.A."/>
            <person name="Ohm R."/>
            <person name="Olmedo M."/>
            <person name="Orejas M."/>
            <person name="Ortiz-Castellanos L."/>
            <person name="Pisabarro A.G."/>
            <person name="Rodriguez-Romero J."/>
            <person name="Ruiz-Herrera J."/>
            <person name="Ruiz-Vazquez R."/>
            <person name="Sanz C."/>
            <person name="Schackwitz W."/>
            <person name="Schmutz J."/>
            <person name="Shahriari M."/>
            <person name="Shelest E."/>
            <person name="Silva-Franco F."/>
            <person name="Soanes D."/>
            <person name="Syed K."/>
            <person name="Tagua V.G."/>
            <person name="Talbot N.J."/>
            <person name="Thon M."/>
            <person name="De Vries R.P."/>
            <person name="Wiebenga A."/>
            <person name="Yadav J.S."/>
            <person name="Braun E.L."/>
            <person name="Baker S."/>
            <person name="Garre V."/>
            <person name="Horwitz B."/>
            <person name="Torres-Martinez S."/>
            <person name="Idnurm A."/>
            <person name="Herrera-Estrella A."/>
            <person name="Gabaldon T."/>
            <person name="Grigoriev I.V."/>
        </authorList>
    </citation>
    <scope>NUCLEOTIDE SEQUENCE [LARGE SCALE GENOMIC DNA]</scope>
    <source>
        <strain evidence="15 16">CBS 277.49</strain>
    </source>
</reference>
<dbReference type="OrthoDB" id="287041at2759"/>
<evidence type="ECO:0000256" key="7">
    <source>
        <dbReference type="ARBA" id="ARBA00022927"/>
    </source>
</evidence>
<dbReference type="GO" id="GO:0005744">
    <property type="term" value="C:TIM23 mitochondrial import inner membrane translocase complex"/>
    <property type="evidence" value="ECO:0007669"/>
    <property type="project" value="UniProtKB-UniRule"/>
</dbReference>
<comment type="caution">
    <text evidence="15">The sequence shown here is derived from an EMBL/GenBank/DDBJ whole genome shotgun (WGS) entry which is preliminary data.</text>
</comment>
<dbReference type="InterPro" id="IPR036412">
    <property type="entry name" value="HAD-like_sf"/>
</dbReference>
<dbReference type="AlphaFoldDB" id="A0A168L0T1"/>
<dbReference type="STRING" id="747725.A0A168L0T1"/>
<dbReference type="FunFam" id="3.40.50.1000:FF:000019">
    <property type="entry name" value="Mitochondrial import inner membrane translocase subunit TIM50"/>
    <property type="match status" value="1"/>
</dbReference>
<evidence type="ECO:0000256" key="1">
    <source>
        <dbReference type="ARBA" id="ARBA00004434"/>
    </source>
</evidence>
<sequence length="119" mass="14025">KRPGVDYFLSYLSQFYEIVIFTSQSSMNAMPLLDKLDPYQYAMYRLYREATRYVDGKYVKDLSHLNRDLSKVIIMDSNPDSFSLQPENGIALKPWKGEVKDQGLLEYIPFLEGKQQRWL</sequence>
<evidence type="ECO:0000256" key="8">
    <source>
        <dbReference type="ARBA" id="ARBA00022946"/>
    </source>
</evidence>
<feature type="domain" description="FCP1 homology" evidence="14">
    <location>
        <begin position="1"/>
        <end position="114"/>
    </location>
</feature>
<keyword evidence="10 13" id="KW-0811">Translocation</keyword>
<evidence type="ECO:0000313" key="16">
    <source>
        <dbReference type="Proteomes" id="UP000077051"/>
    </source>
</evidence>
<protein>
    <recommendedName>
        <fullName evidence="3 13">Mitochondrial import inner membrane translocase subunit TIM50</fullName>
    </recommendedName>
</protein>
<dbReference type="InterPro" id="IPR050365">
    <property type="entry name" value="TIM50"/>
</dbReference>
<name>A0A168L0T1_MUCCL</name>
<organism evidence="15 16">
    <name type="scientific">Mucor lusitanicus CBS 277.49</name>
    <dbReference type="NCBI Taxonomy" id="747725"/>
    <lineage>
        <taxon>Eukaryota</taxon>
        <taxon>Fungi</taxon>
        <taxon>Fungi incertae sedis</taxon>
        <taxon>Mucoromycota</taxon>
        <taxon>Mucoromycotina</taxon>
        <taxon>Mucoromycetes</taxon>
        <taxon>Mucorales</taxon>
        <taxon>Mucorineae</taxon>
        <taxon>Mucoraceae</taxon>
        <taxon>Mucor</taxon>
    </lineage>
</organism>
<feature type="non-terminal residue" evidence="15">
    <location>
        <position position="1"/>
    </location>
</feature>
<evidence type="ECO:0000256" key="11">
    <source>
        <dbReference type="ARBA" id="ARBA00023128"/>
    </source>
</evidence>
<evidence type="ECO:0000256" key="3">
    <source>
        <dbReference type="ARBA" id="ARBA00020799"/>
    </source>
</evidence>
<comment type="subcellular location">
    <subcellularLocation>
        <location evidence="1 13">Mitochondrion inner membrane</location>
        <topology evidence="1 13">Single-pass membrane protein</topology>
    </subcellularLocation>
</comment>
<comment type="subunit">
    <text evidence="13">Component of the TIM23 complex.</text>
</comment>
<dbReference type="Proteomes" id="UP000077051">
    <property type="component" value="Unassembled WGS sequence"/>
</dbReference>
<dbReference type="Pfam" id="PF03031">
    <property type="entry name" value="NIF"/>
    <property type="match status" value="1"/>
</dbReference>
<gene>
    <name evidence="15" type="ORF">MUCCIDRAFT_141993</name>
</gene>
<evidence type="ECO:0000256" key="5">
    <source>
        <dbReference type="ARBA" id="ARBA00022692"/>
    </source>
</evidence>
<keyword evidence="9" id="KW-1133">Transmembrane helix</keyword>
<evidence type="ECO:0000256" key="9">
    <source>
        <dbReference type="ARBA" id="ARBA00022989"/>
    </source>
</evidence>
<dbReference type="VEuPathDB" id="FungiDB:MUCCIDRAFT_141993"/>
<evidence type="ECO:0000313" key="15">
    <source>
        <dbReference type="EMBL" id="OAD02998.1"/>
    </source>
</evidence>
<dbReference type="InterPro" id="IPR004274">
    <property type="entry name" value="FCP1_dom"/>
</dbReference>
<evidence type="ECO:0000259" key="14">
    <source>
        <dbReference type="PROSITE" id="PS50969"/>
    </source>
</evidence>
<keyword evidence="16" id="KW-1185">Reference proteome</keyword>
<dbReference type="Gene3D" id="3.40.50.1000">
    <property type="entry name" value="HAD superfamily/HAD-like"/>
    <property type="match status" value="1"/>
</dbReference>
<dbReference type="CDD" id="cd07521">
    <property type="entry name" value="HAD_FCP1-like"/>
    <property type="match status" value="1"/>
</dbReference>
<keyword evidence="4 13" id="KW-0813">Transport</keyword>
<keyword evidence="5" id="KW-0812">Transmembrane</keyword>
<evidence type="ECO:0000256" key="13">
    <source>
        <dbReference type="RuleBase" id="RU365079"/>
    </source>
</evidence>
<keyword evidence="8 13" id="KW-0809">Transit peptide</keyword>
<keyword evidence="11 13" id="KW-0496">Mitochondrion</keyword>
<comment type="function">
    <text evidence="13">Essential component of the TIM23 complex, a complex that mediates the translocation of transit peptide-containing proteins across the mitochondrial inner membrane.</text>
</comment>
<dbReference type="EMBL" id="AMYB01000004">
    <property type="protein sequence ID" value="OAD02998.1"/>
    <property type="molecule type" value="Genomic_DNA"/>
</dbReference>
<comment type="similarity">
    <text evidence="2 13">Belongs to the TIM50 family.</text>
</comment>
<dbReference type="SMART" id="SM00577">
    <property type="entry name" value="CPDc"/>
    <property type="match status" value="1"/>
</dbReference>
<evidence type="ECO:0000256" key="10">
    <source>
        <dbReference type="ARBA" id="ARBA00023010"/>
    </source>
</evidence>
<evidence type="ECO:0000256" key="4">
    <source>
        <dbReference type="ARBA" id="ARBA00022448"/>
    </source>
</evidence>
<dbReference type="InterPro" id="IPR023214">
    <property type="entry name" value="HAD_sf"/>
</dbReference>
<dbReference type="PROSITE" id="PS50969">
    <property type="entry name" value="FCP1"/>
    <property type="match status" value="1"/>
</dbReference>
<keyword evidence="6" id="KW-0999">Mitochondrion inner membrane</keyword>
<keyword evidence="12" id="KW-0472">Membrane</keyword>
<dbReference type="GO" id="GO:0015031">
    <property type="term" value="P:protein transport"/>
    <property type="evidence" value="ECO:0007669"/>
    <property type="project" value="UniProtKB-KW"/>
</dbReference>
<dbReference type="PANTHER" id="PTHR12210">
    <property type="entry name" value="DULLARD PROTEIN PHOSPHATASE"/>
    <property type="match status" value="1"/>
</dbReference>
<accession>A0A168L0T1</accession>
<evidence type="ECO:0000256" key="6">
    <source>
        <dbReference type="ARBA" id="ARBA00022792"/>
    </source>
</evidence>
<evidence type="ECO:0000256" key="12">
    <source>
        <dbReference type="ARBA" id="ARBA00023136"/>
    </source>
</evidence>
<dbReference type="SUPFAM" id="SSF56784">
    <property type="entry name" value="HAD-like"/>
    <property type="match status" value="1"/>
</dbReference>
<proteinExistence type="inferred from homology"/>
<keyword evidence="7 13" id="KW-0653">Protein transport</keyword>